<dbReference type="KEGG" id="foc:113208878"/>
<evidence type="ECO:0000256" key="6">
    <source>
        <dbReference type="SAM" id="MobiDB-lite"/>
    </source>
</evidence>
<feature type="region of interest" description="Disordered" evidence="6">
    <location>
        <begin position="875"/>
        <end position="978"/>
    </location>
</feature>
<feature type="compositionally biased region" description="Low complexity" evidence="6">
    <location>
        <begin position="990"/>
        <end position="1006"/>
    </location>
</feature>
<evidence type="ECO:0000313" key="8">
    <source>
        <dbReference type="Proteomes" id="UP000504606"/>
    </source>
</evidence>
<keyword evidence="4" id="KW-0862">Zinc</keyword>
<feature type="compositionally biased region" description="Low complexity" evidence="6">
    <location>
        <begin position="929"/>
        <end position="947"/>
    </location>
</feature>
<evidence type="ECO:0000313" key="10">
    <source>
        <dbReference type="RefSeq" id="XP_052122777.1"/>
    </source>
</evidence>
<dbReference type="Pfam" id="PF13913">
    <property type="entry name" value="zf-C2HC_2"/>
    <property type="match status" value="2"/>
</dbReference>
<dbReference type="GeneID" id="113208878"/>
<reference evidence="9 10" key="1">
    <citation type="submission" date="2025-04" db="UniProtKB">
        <authorList>
            <consortium name="RefSeq"/>
        </authorList>
    </citation>
    <scope>IDENTIFICATION</scope>
    <source>
        <tissue evidence="9 10">Whole organism</tissue>
    </source>
</reference>
<evidence type="ECO:0000256" key="5">
    <source>
        <dbReference type="PROSITE-ProRule" id="PRU01371"/>
    </source>
</evidence>
<feature type="compositionally biased region" description="Polar residues" evidence="6">
    <location>
        <begin position="238"/>
        <end position="271"/>
    </location>
</feature>
<keyword evidence="2" id="KW-0677">Repeat</keyword>
<dbReference type="InterPro" id="IPR026319">
    <property type="entry name" value="ZC2HC1A/B-like"/>
</dbReference>
<feature type="region of interest" description="Disordered" evidence="6">
    <location>
        <begin position="990"/>
        <end position="1023"/>
    </location>
</feature>
<feature type="region of interest" description="Disordered" evidence="6">
    <location>
        <begin position="739"/>
        <end position="763"/>
    </location>
</feature>
<evidence type="ECO:0000256" key="3">
    <source>
        <dbReference type="ARBA" id="ARBA00022771"/>
    </source>
</evidence>
<feature type="region of interest" description="Disordered" evidence="6">
    <location>
        <begin position="118"/>
        <end position="139"/>
    </location>
</feature>
<dbReference type="PANTHER" id="PTHR13555:SF5">
    <property type="entry name" value="ZINC-FINGER OF A C2HC-TYPE"/>
    <property type="match status" value="1"/>
</dbReference>
<feature type="region of interest" description="Disordered" evidence="6">
    <location>
        <begin position="455"/>
        <end position="490"/>
    </location>
</feature>
<evidence type="ECO:0000313" key="9">
    <source>
        <dbReference type="RefSeq" id="XP_026281894.1"/>
    </source>
</evidence>
<feature type="compositionally biased region" description="Polar residues" evidence="6">
    <location>
        <begin position="739"/>
        <end position="752"/>
    </location>
</feature>
<dbReference type="PROSITE" id="PS52027">
    <property type="entry name" value="ZF_C2HC_C3H"/>
    <property type="match status" value="2"/>
</dbReference>
<feature type="compositionally biased region" description="Low complexity" evidence="6">
    <location>
        <begin position="292"/>
        <end position="304"/>
    </location>
</feature>
<keyword evidence="8" id="KW-1185">Reference proteome</keyword>
<evidence type="ECO:0000256" key="4">
    <source>
        <dbReference type="ARBA" id="ARBA00022833"/>
    </source>
</evidence>
<feature type="domain" description="C2HC/C3H-type" evidence="7">
    <location>
        <begin position="139"/>
        <end position="168"/>
    </location>
</feature>
<dbReference type="InterPro" id="IPR049899">
    <property type="entry name" value="Znf_C2HC_C3H"/>
</dbReference>
<dbReference type="RefSeq" id="XP_052122777.1">
    <property type="nucleotide sequence ID" value="XM_052266817.1"/>
</dbReference>
<feature type="compositionally biased region" description="Basic and acidic residues" evidence="6">
    <location>
        <begin position="313"/>
        <end position="327"/>
    </location>
</feature>
<feature type="compositionally biased region" description="Polar residues" evidence="6">
    <location>
        <begin position="278"/>
        <end position="288"/>
    </location>
</feature>
<feature type="region of interest" description="Disordered" evidence="6">
    <location>
        <begin position="197"/>
        <end position="347"/>
    </location>
</feature>
<feature type="compositionally biased region" description="Polar residues" evidence="6">
    <location>
        <begin position="879"/>
        <end position="890"/>
    </location>
</feature>
<name>A0A6J1SKT5_FRAOC</name>
<proteinExistence type="predicted"/>
<dbReference type="GO" id="GO:0008270">
    <property type="term" value="F:zinc ion binding"/>
    <property type="evidence" value="ECO:0007669"/>
    <property type="project" value="UniProtKB-KW"/>
</dbReference>
<organism evidence="8 9">
    <name type="scientific">Frankliniella occidentalis</name>
    <name type="common">Western flower thrips</name>
    <name type="synonym">Euthrips occidentalis</name>
    <dbReference type="NCBI Taxonomy" id="133901"/>
    <lineage>
        <taxon>Eukaryota</taxon>
        <taxon>Metazoa</taxon>
        <taxon>Ecdysozoa</taxon>
        <taxon>Arthropoda</taxon>
        <taxon>Hexapoda</taxon>
        <taxon>Insecta</taxon>
        <taxon>Pterygota</taxon>
        <taxon>Neoptera</taxon>
        <taxon>Paraneoptera</taxon>
        <taxon>Thysanoptera</taxon>
        <taxon>Terebrantia</taxon>
        <taxon>Thripoidea</taxon>
        <taxon>Thripidae</taxon>
        <taxon>Frankliniella</taxon>
    </lineage>
</organism>
<feature type="region of interest" description="Disordered" evidence="6">
    <location>
        <begin position="789"/>
        <end position="814"/>
    </location>
</feature>
<feature type="compositionally biased region" description="Polar residues" evidence="6">
    <location>
        <begin position="918"/>
        <end position="928"/>
    </location>
</feature>
<feature type="compositionally biased region" description="Polar residues" evidence="6">
    <location>
        <begin position="789"/>
        <end position="802"/>
    </location>
</feature>
<feature type="compositionally biased region" description="Low complexity" evidence="6">
    <location>
        <begin position="216"/>
        <end position="237"/>
    </location>
</feature>
<keyword evidence="3 5" id="KW-0863">Zinc-finger</keyword>
<feature type="domain" description="C2HC/C3H-type" evidence="7">
    <location>
        <begin position="28"/>
        <end position="57"/>
    </location>
</feature>
<protein>
    <submittedName>
        <fullName evidence="9 10">Uro-adherence factor A isoform X1</fullName>
    </submittedName>
</protein>
<feature type="compositionally biased region" description="Polar residues" evidence="6">
    <location>
        <begin position="961"/>
        <end position="973"/>
    </location>
</feature>
<dbReference type="PANTHER" id="PTHR13555">
    <property type="entry name" value="C2H2 ZINC FINGER CGI-62-RELATED"/>
    <property type="match status" value="1"/>
</dbReference>
<dbReference type="OrthoDB" id="10066537at2759"/>
<dbReference type="AlphaFoldDB" id="A0A6J1SKT5"/>
<sequence>MDEVEVDCKAGTYPNLDDIVVEDDGPTLLLPCIVCNKTFKPEVLQRHSKVCEKNVHKKRKTFDSFKQRVQGTDLAEFLPFSTVQKKVSSSDKAISPKIPSSRWKENHEAFVSAIRAARGEGSDASGGSGDSRSVLRPPDHEQCPYCERHFGRKAFDRHQDWCREQHSRQPPVTASIQAKERLEARIKYRAPPIKSKRAITREKYSPLVQRKVRQVSPSSSSNFSSTTGSATSSAGSSRHTPQSQQEQSNRLSKSGNISGRSQPKDSASSLGFNRGTAGRTSLRSSQRTAARPSSPTKSSTGSGKLPASPILRRTTEDSRRVHDKDDMAVTSASLRKLQSRNPPVKHESKILDTPKMTAEKKLDESCAPAANTPTLHIEINTKQLKDNTNNSKSAKNDQLWRTLLGGHILPSMCNLRLIVGGKRIGSYNQEEPYDPYASAERQMMELLRSDSACNISKKQKQKSPSPAPSISPMPSPTLSPKPSPLETSPTSAFTRYAKELESPEPSFQKETCGECPDKPQVAEASKNCGMDDDSPLVDGLHKNLSNVAEAQRNELLKEFPLQLNHQLPEPKAKVPQTMYPVQPQPPPRSNRRLASLPLYKNPNDLIVSGVSAIHPTLQTSQSVEAVPQDITSIATPDLDNRPKTYDLDSSKKEIIKKGGRYNVNEKAMLSELDSPIVIDTADGGKIEVLNLENRDDRMRRRETRESREVREITEQESDIADIDYLLEEVVRMQHSVSMLSEVDSSNSREATQSVNLSSARSRRNRAGKMHIEDYLFPAELLERDNNNLQASADSSDRSNSVFGSTKSRKSSSKGRRLIEDMLFPQGFDLNANSDYVEDSDVVVSANALTAMSKPSEEFSSQIDAVFSHYPTSPVALTSKAPSVSDNSDSISRPKPMSLFTHSSIRNGCNGGNDKDTISIPTSPMQPLNQSRQSTSSRLSADSAYSSLNRRSPVPQIRRQGSVGNQDIQRQGAESPQSIISQSLTQSLVLSSSGSESSLPPLSSSQSMKRGGQSKHECETPSSDIVSATTPLFPKLSKFCHQCGTKFLISVAKFCHECGAARLEIC</sequence>
<evidence type="ECO:0000259" key="7">
    <source>
        <dbReference type="PROSITE" id="PS52027"/>
    </source>
</evidence>
<evidence type="ECO:0000256" key="2">
    <source>
        <dbReference type="ARBA" id="ARBA00022737"/>
    </source>
</evidence>
<gene>
    <name evidence="9 10" type="primary">LOC113208878</name>
</gene>
<dbReference type="RefSeq" id="XP_026281894.1">
    <property type="nucleotide sequence ID" value="XM_026426109.2"/>
</dbReference>
<accession>A0A6J1SKT5</accession>
<feature type="compositionally biased region" description="Pro residues" evidence="6">
    <location>
        <begin position="465"/>
        <end position="483"/>
    </location>
</feature>
<dbReference type="Proteomes" id="UP000504606">
    <property type="component" value="Unplaced"/>
</dbReference>
<evidence type="ECO:0000256" key="1">
    <source>
        <dbReference type="ARBA" id="ARBA00022723"/>
    </source>
</evidence>
<keyword evidence="1" id="KW-0479">Metal-binding</keyword>